<feature type="region of interest" description="Disordered" evidence="1">
    <location>
        <begin position="55"/>
        <end position="89"/>
    </location>
</feature>
<evidence type="ECO:0000256" key="1">
    <source>
        <dbReference type="SAM" id="MobiDB-lite"/>
    </source>
</evidence>
<reference evidence="2 3" key="1">
    <citation type="journal article" date="2021" name="BMC Genomics">
        <title>Datura genome reveals duplications of psychoactive alkaloid biosynthetic genes and high mutation rate following tissue culture.</title>
        <authorList>
            <person name="Rajewski A."/>
            <person name="Carter-House D."/>
            <person name="Stajich J."/>
            <person name="Litt A."/>
        </authorList>
    </citation>
    <scope>NUCLEOTIDE SEQUENCE [LARGE SCALE GENOMIC DNA]</scope>
    <source>
        <strain evidence="2">AR-01</strain>
    </source>
</reference>
<accession>A0ABS8UUX5</accession>
<evidence type="ECO:0000313" key="3">
    <source>
        <dbReference type="Proteomes" id="UP000823775"/>
    </source>
</evidence>
<evidence type="ECO:0000313" key="2">
    <source>
        <dbReference type="EMBL" id="MCD9637650.1"/>
    </source>
</evidence>
<keyword evidence="3" id="KW-1185">Reference proteome</keyword>
<organism evidence="2 3">
    <name type="scientific">Datura stramonium</name>
    <name type="common">Jimsonweed</name>
    <name type="synonym">Common thornapple</name>
    <dbReference type="NCBI Taxonomy" id="4076"/>
    <lineage>
        <taxon>Eukaryota</taxon>
        <taxon>Viridiplantae</taxon>
        <taxon>Streptophyta</taxon>
        <taxon>Embryophyta</taxon>
        <taxon>Tracheophyta</taxon>
        <taxon>Spermatophyta</taxon>
        <taxon>Magnoliopsida</taxon>
        <taxon>eudicotyledons</taxon>
        <taxon>Gunneridae</taxon>
        <taxon>Pentapetalae</taxon>
        <taxon>asterids</taxon>
        <taxon>lamiids</taxon>
        <taxon>Solanales</taxon>
        <taxon>Solanaceae</taxon>
        <taxon>Solanoideae</taxon>
        <taxon>Datureae</taxon>
        <taxon>Datura</taxon>
    </lineage>
</organism>
<name>A0ABS8UUX5_DATST</name>
<gene>
    <name evidence="2" type="ORF">HAX54_021054</name>
</gene>
<dbReference type="EMBL" id="JACEIK010002527">
    <property type="protein sequence ID" value="MCD9637650.1"/>
    <property type="molecule type" value="Genomic_DNA"/>
</dbReference>
<protein>
    <recommendedName>
        <fullName evidence="4">Methyltransferase</fullName>
    </recommendedName>
</protein>
<dbReference type="Proteomes" id="UP000823775">
    <property type="component" value="Unassembled WGS sequence"/>
</dbReference>
<comment type="caution">
    <text evidence="2">The sequence shown here is derived from an EMBL/GenBank/DDBJ whole genome shotgun (WGS) entry which is preliminary data.</text>
</comment>
<sequence>MWASLYSISALCGSRSAFCWYGTDSIMFSQATCPLFQQLDRIVRADGMITLATKTNKDSPAMKRAKCRTSKTSPPPSESSTTSTAQFHPVVIPTPKPPDFLKITQRAQVHENQLMKLAKAIPSMIQTSIKKVMQPAKDKLKSL</sequence>
<proteinExistence type="predicted"/>
<evidence type="ECO:0008006" key="4">
    <source>
        <dbReference type="Google" id="ProtNLM"/>
    </source>
</evidence>